<dbReference type="PANTHER" id="PTHR21137:SF35">
    <property type="entry name" value="ODORANT RECEPTOR 19A-RELATED"/>
    <property type="match status" value="1"/>
</dbReference>
<comment type="caution">
    <text evidence="10">Lacks conserved residue(s) required for the propagation of feature annotation.</text>
</comment>
<dbReference type="GO" id="GO:0005549">
    <property type="term" value="F:odorant binding"/>
    <property type="evidence" value="ECO:0007669"/>
    <property type="project" value="InterPro"/>
</dbReference>
<organism evidence="11">
    <name type="scientific">Sirex nitobei</name>
    <dbReference type="NCBI Taxonomy" id="1602346"/>
    <lineage>
        <taxon>Eukaryota</taxon>
        <taxon>Metazoa</taxon>
        <taxon>Ecdysozoa</taxon>
        <taxon>Arthropoda</taxon>
        <taxon>Hexapoda</taxon>
        <taxon>Insecta</taxon>
        <taxon>Pterygota</taxon>
        <taxon>Neoptera</taxon>
        <taxon>Endopterygota</taxon>
        <taxon>Hymenoptera</taxon>
        <taxon>Siricoidea</taxon>
        <taxon>Siricidae</taxon>
        <taxon>Sirex</taxon>
    </lineage>
</organism>
<dbReference type="InterPro" id="IPR004117">
    <property type="entry name" value="7tm6_olfct_rcpt"/>
</dbReference>
<keyword evidence="9 10" id="KW-0807">Transducer</keyword>
<feature type="transmembrane region" description="Helical" evidence="10">
    <location>
        <begin position="252"/>
        <end position="274"/>
    </location>
</feature>
<dbReference type="GO" id="GO:0007165">
    <property type="term" value="P:signal transduction"/>
    <property type="evidence" value="ECO:0007669"/>
    <property type="project" value="UniProtKB-KW"/>
</dbReference>
<feature type="transmembrane region" description="Helical" evidence="10">
    <location>
        <begin position="125"/>
        <end position="147"/>
    </location>
</feature>
<evidence type="ECO:0000256" key="5">
    <source>
        <dbReference type="ARBA" id="ARBA00022725"/>
    </source>
</evidence>
<dbReference type="GO" id="GO:0005886">
    <property type="term" value="C:plasma membrane"/>
    <property type="evidence" value="ECO:0007669"/>
    <property type="project" value="UniProtKB-SubCell"/>
</dbReference>
<keyword evidence="5 10" id="KW-0552">Olfaction</keyword>
<evidence type="ECO:0000256" key="10">
    <source>
        <dbReference type="RuleBase" id="RU351113"/>
    </source>
</evidence>
<evidence type="ECO:0000256" key="2">
    <source>
        <dbReference type="ARBA" id="ARBA00022475"/>
    </source>
</evidence>
<name>A0A857NDL4_9HYME</name>
<keyword evidence="2" id="KW-1003">Cell membrane</keyword>
<keyword evidence="7 10" id="KW-0472">Membrane</keyword>
<reference evidence="11" key="1">
    <citation type="submission" date="2019-04" db="EMBL/GenBank/DDBJ databases">
        <authorList>
            <person name="Guo B."/>
            <person name="Lu P."/>
        </authorList>
    </citation>
    <scope>NUCLEOTIDE SEQUENCE</scope>
</reference>
<evidence type="ECO:0000256" key="3">
    <source>
        <dbReference type="ARBA" id="ARBA00022606"/>
    </source>
</evidence>
<evidence type="ECO:0000256" key="6">
    <source>
        <dbReference type="ARBA" id="ARBA00022989"/>
    </source>
</evidence>
<dbReference type="AlphaFoldDB" id="A0A857NDL4"/>
<keyword evidence="3 10" id="KW-0716">Sensory transduction</keyword>
<comment type="subcellular location">
    <subcellularLocation>
        <location evidence="1 10">Cell membrane</location>
        <topology evidence="1 10">Multi-pass membrane protein</topology>
    </subcellularLocation>
</comment>
<feature type="transmembrane region" description="Helical" evidence="10">
    <location>
        <begin position="286"/>
        <end position="305"/>
    </location>
</feature>
<feature type="transmembrane region" description="Helical" evidence="10">
    <location>
        <begin position="6"/>
        <end position="24"/>
    </location>
</feature>
<protein>
    <recommendedName>
        <fullName evidence="10">Odorant receptor</fullName>
    </recommendedName>
</protein>
<evidence type="ECO:0000256" key="8">
    <source>
        <dbReference type="ARBA" id="ARBA00023170"/>
    </source>
</evidence>
<evidence type="ECO:0000313" key="11">
    <source>
        <dbReference type="EMBL" id="QHN69132.1"/>
    </source>
</evidence>
<evidence type="ECO:0000256" key="1">
    <source>
        <dbReference type="ARBA" id="ARBA00004651"/>
    </source>
</evidence>
<comment type="similarity">
    <text evidence="10">Belongs to the insect chemoreceptor superfamily. Heteromeric odorant receptor channel (TC 1.A.69) family.</text>
</comment>
<evidence type="ECO:0000256" key="9">
    <source>
        <dbReference type="ARBA" id="ARBA00023224"/>
    </source>
</evidence>
<evidence type="ECO:0000256" key="7">
    <source>
        <dbReference type="ARBA" id="ARBA00023136"/>
    </source>
</evidence>
<feature type="transmembrane region" description="Helical" evidence="10">
    <location>
        <begin position="36"/>
        <end position="59"/>
    </location>
</feature>
<keyword evidence="8 10" id="KW-0675">Receptor</keyword>
<evidence type="ECO:0000256" key="4">
    <source>
        <dbReference type="ARBA" id="ARBA00022692"/>
    </source>
</evidence>
<dbReference type="GO" id="GO:0004984">
    <property type="term" value="F:olfactory receptor activity"/>
    <property type="evidence" value="ECO:0007669"/>
    <property type="project" value="InterPro"/>
</dbReference>
<accession>A0A857NDL4</accession>
<dbReference type="EMBL" id="MK749035">
    <property type="protein sequence ID" value="QHN69132.1"/>
    <property type="molecule type" value="mRNA"/>
</dbReference>
<keyword evidence="6 10" id="KW-1133">Transmembrane helix</keyword>
<sequence>MVKLETSFWYMSIYLKALSLWPISPVASNFVKLSNLVHFFFVVIGLTLLFTQILLYVILQASDSQEVMEVLSTQVVFLHASVKVVFLKLRRRKLDRLLKSVKHSMVNGPEQLLKYLVEYARMANVLYAVYTIGVLILSMDYIMAPYWQIPYSTPLSSWYPFNYINTTLLYGLAYSQQVLFIFFSWFTTGIDVSFGVFIFHVCAQCKVLQINLLHLIEGKKEPVGWKEVDKRLSDCVKLHYDILRSTKDINDVYTYPVLVLFFATILTVCCAGLQITDIPELTVKSFLTFLLLTICVIIQLLLYYLPGNILIEESIAVRSSAYNSGWESLPVKHRKAILFIILRSATSAKLQIGRMGLLTLENYANFLVRTASYFTSIRSIVGTS</sequence>
<proteinExistence type="evidence at transcript level"/>
<dbReference type="PANTHER" id="PTHR21137">
    <property type="entry name" value="ODORANT RECEPTOR"/>
    <property type="match status" value="1"/>
</dbReference>
<dbReference type="Pfam" id="PF02949">
    <property type="entry name" value="7tm_6"/>
    <property type="match status" value="1"/>
</dbReference>
<keyword evidence="4 10" id="KW-0812">Transmembrane</keyword>